<evidence type="ECO:0000313" key="2">
    <source>
        <dbReference type="Proteomes" id="UP000552683"/>
    </source>
</evidence>
<dbReference type="Proteomes" id="UP000552683">
    <property type="component" value="Unassembled WGS sequence"/>
</dbReference>
<proteinExistence type="predicted"/>
<dbReference type="InterPro" id="IPR010982">
    <property type="entry name" value="Lambda_DNA-bd_dom_sf"/>
</dbReference>
<dbReference type="EMBL" id="JACLZK010000001">
    <property type="protein sequence ID" value="MBC2881824.1"/>
    <property type="molecule type" value="Genomic_DNA"/>
</dbReference>
<dbReference type="AlphaFoldDB" id="A0A842J9L5"/>
<dbReference type="SUPFAM" id="SSF47413">
    <property type="entry name" value="lambda repressor-like DNA-binding domains"/>
    <property type="match status" value="1"/>
</dbReference>
<organism evidence="1 2">
    <name type="scientific">Campylobacter massiliensis</name>
    <dbReference type="NCBI Taxonomy" id="2762557"/>
    <lineage>
        <taxon>Bacteria</taxon>
        <taxon>Pseudomonadati</taxon>
        <taxon>Campylobacterota</taxon>
        <taxon>Epsilonproteobacteria</taxon>
        <taxon>Campylobacterales</taxon>
        <taxon>Campylobacteraceae</taxon>
        <taxon>Campylobacter</taxon>
    </lineage>
</organism>
<dbReference type="GO" id="GO:0003677">
    <property type="term" value="F:DNA binding"/>
    <property type="evidence" value="ECO:0007669"/>
    <property type="project" value="InterPro"/>
</dbReference>
<dbReference type="InterPro" id="IPR001387">
    <property type="entry name" value="Cro/C1-type_HTH"/>
</dbReference>
<name>A0A842J9L5_9BACT</name>
<reference evidence="1 2" key="1">
    <citation type="submission" date="2020-08" db="EMBL/GenBank/DDBJ databases">
        <title>Complete genome and description of Campylobacter massiliensis Marseille-Q3452 sp. nov.</title>
        <authorList>
            <person name="Antezack A."/>
        </authorList>
    </citation>
    <scope>NUCLEOTIDE SEQUENCE [LARGE SCALE GENOMIC DNA]</scope>
    <source>
        <strain evidence="1 2">Marseille-Q3452</strain>
    </source>
</reference>
<comment type="caution">
    <text evidence="1">The sequence shown here is derived from an EMBL/GenBank/DDBJ whole genome shotgun (WGS) entry which is preliminary data.</text>
</comment>
<sequence>MVVRSWQHNRRILKLCHIIHKIHKQIEDLEMKDISQKEMAQRLGISLSAYASWLGDTKKPKAMSALLDMLAMLDDEDMVMVVREWESSNVG</sequence>
<dbReference type="CDD" id="cd00093">
    <property type="entry name" value="HTH_XRE"/>
    <property type="match status" value="1"/>
</dbReference>
<keyword evidence="2" id="KW-1185">Reference proteome</keyword>
<accession>A0A842J9L5</accession>
<evidence type="ECO:0000313" key="1">
    <source>
        <dbReference type="EMBL" id="MBC2881824.1"/>
    </source>
</evidence>
<protein>
    <submittedName>
        <fullName evidence="1">Helix-turn-helix transcriptional regulator</fullName>
    </submittedName>
</protein>
<gene>
    <name evidence="1" type="ORF">H7R39_00765</name>
</gene>